<evidence type="ECO:0000256" key="3">
    <source>
        <dbReference type="ARBA" id="ARBA00022729"/>
    </source>
</evidence>
<evidence type="ECO:0000256" key="1">
    <source>
        <dbReference type="ARBA" id="ARBA00004196"/>
    </source>
</evidence>
<dbReference type="AlphaFoldDB" id="A0A285P3B0"/>
<evidence type="ECO:0000256" key="2">
    <source>
        <dbReference type="ARBA" id="ARBA00010333"/>
    </source>
</evidence>
<dbReference type="RefSeq" id="WP_097043112.1">
    <property type="nucleotide sequence ID" value="NZ_OBEK01000004.1"/>
</dbReference>
<comment type="subcellular location">
    <subcellularLocation>
        <location evidence="1">Cell envelope</location>
    </subcellularLocation>
</comment>
<feature type="region of interest" description="Disordered" evidence="7">
    <location>
        <begin position="269"/>
        <end position="295"/>
    </location>
</feature>
<dbReference type="OrthoDB" id="8613538at2"/>
<evidence type="ECO:0000313" key="11">
    <source>
        <dbReference type="Proteomes" id="UP000219356"/>
    </source>
</evidence>
<name>A0A285P3B0_9BACI</name>
<keyword evidence="3 8" id="KW-0732">Signal</keyword>
<proteinExistence type="inferred from homology"/>
<dbReference type="Proteomes" id="UP000219356">
    <property type="component" value="Unassembled WGS sequence"/>
</dbReference>
<accession>A0A285P3B0</accession>
<evidence type="ECO:0000256" key="5">
    <source>
        <dbReference type="ARBA" id="ARBA00023288"/>
    </source>
</evidence>
<dbReference type="Gene3D" id="3.40.190.10">
    <property type="entry name" value="Periplasmic binding protein-like II"/>
    <property type="match status" value="2"/>
</dbReference>
<gene>
    <name evidence="10" type="ORF">SAMN05421503_2892</name>
</gene>
<feature type="domain" description="Solute-binding protein family 3/N-terminal" evidence="9">
    <location>
        <begin position="46"/>
        <end position="270"/>
    </location>
</feature>
<evidence type="ECO:0000256" key="6">
    <source>
        <dbReference type="RuleBase" id="RU003744"/>
    </source>
</evidence>
<dbReference type="PANTHER" id="PTHR35936:SF34">
    <property type="entry name" value="ABC TRANSPORTER EXTRACELLULAR-BINDING PROTEIN YCKB-RELATED"/>
    <property type="match status" value="1"/>
</dbReference>
<dbReference type="EMBL" id="OBEK01000004">
    <property type="protein sequence ID" value="SNZ16220.1"/>
    <property type="molecule type" value="Genomic_DNA"/>
</dbReference>
<dbReference type="SMART" id="SM00062">
    <property type="entry name" value="PBPb"/>
    <property type="match status" value="1"/>
</dbReference>
<reference evidence="11" key="1">
    <citation type="submission" date="2017-09" db="EMBL/GenBank/DDBJ databases">
        <authorList>
            <person name="Varghese N."/>
            <person name="Submissions S."/>
        </authorList>
    </citation>
    <scope>NUCLEOTIDE SEQUENCE [LARGE SCALE GENOMIC DNA]</scope>
    <source>
        <strain evidence="11">CGMCC 1.8913</strain>
    </source>
</reference>
<dbReference type="InterPro" id="IPR018313">
    <property type="entry name" value="SBP_3_CS"/>
</dbReference>
<feature type="signal peptide" evidence="8">
    <location>
        <begin position="1"/>
        <end position="21"/>
    </location>
</feature>
<organism evidence="10 11">
    <name type="scientific">Terribacillus aidingensis</name>
    <dbReference type="NCBI Taxonomy" id="586416"/>
    <lineage>
        <taxon>Bacteria</taxon>
        <taxon>Bacillati</taxon>
        <taxon>Bacillota</taxon>
        <taxon>Bacilli</taxon>
        <taxon>Bacillales</taxon>
        <taxon>Bacillaceae</taxon>
        <taxon>Terribacillus</taxon>
    </lineage>
</organism>
<evidence type="ECO:0000256" key="7">
    <source>
        <dbReference type="SAM" id="MobiDB-lite"/>
    </source>
</evidence>
<dbReference type="STRING" id="586416.GZ22_03635"/>
<sequence length="295" mass="32684">MKKRIIILCSLLFVLVLSACGASEVKEGHEQAADDKVWENIKETGKITVGTSGTLYPASYYPEGSDEISGYDVEVVKEIAKRLNLEVEFKTSDFNNMLASVQNGRVDLAANDIGITEERKEKFAYSEPYKYSYTTMIVRKDDLSGIESLSDLKGKKAGGEATTGYSKIAERLGAEVVAYGNTTNDVYLRDVDNGRTDLIINDYYLQSLALQAFPDFNITIHPDFKFDGSANAVIMSNDASELKKQVDKVLGEMKEDGTLTELSKKFFDGADVSKEPEEDIPSIDELVQQQEDEAK</sequence>
<keyword evidence="11" id="KW-1185">Reference proteome</keyword>
<evidence type="ECO:0000313" key="10">
    <source>
        <dbReference type="EMBL" id="SNZ16220.1"/>
    </source>
</evidence>
<evidence type="ECO:0000259" key="9">
    <source>
        <dbReference type="SMART" id="SM00062"/>
    </source>
</evidence>
<dbReference type="GO" id="GO:0030313">
    <property type="term" value="C:cell envelope"/>
    <property type="evidence" value="ECO:0007669"/>
    <property type="project" value="UniProtKB-SubCell"/>
</dbReference>
<keyword evidence="4" id="KW-0564">Palmitate</keyword>
<comment type="similarity">
    <text evidence="2 6">Belongs to the bacterial solute-binding protein 3 family.</text>
</comment>
<dbReference type="InterPro" id="IPR001638">
    <property type="entry name" value="Solute-binding_3/MltF_N"/>
</dbReference>
<evidence type="ECO:0000256" key="4">
    <source>
        <dbReference type="ARBA" id="ARBA00023139"/>
    </source>
</evidence>
<dbReference type="PANTHER" id="PTHR35936">
    <property type="entry name" value="MEMBRANE-BOUND LYTIC MUREIN TRANSGLYCOSYLASE F"/>
    <property type="match status" value="1"/>
</dbReference>
<dbReference type="PROSITE" id="PS01039">
    <property type="entry name" value="SBP_BACTERIAL_3"/>
    <property type="match status" value="1"/>
</dbReference>
<protein>
    <submittedName>
        <fullName evidence="10">Amino acid ABC transporter substrate-binding protein, PAAT family</fullName>
    </submittedName>
</protein>
<feature type="chain" id="PRO_5039530647" evidence="8">
    <location>
        <begin position="22"/>
        <end position="295"/>
    </location>
</feature>
<keyword evidence="5" id="KW-0449">Lipoprotein</keyword>
<dbReference type="Pfam" id="PF00497">
    <property type="entry name" value="SBP_bac_3"/>
    <property type="match status" value="1"/>
</dbReference>
<dbReference type="PROSITE" id="PS51257">
    <property type="entry name" value="PROKAR_LIPOPROTEIN"/>
    <property type="match status" value="1"/>
</dbReference>
<evidence type="ECO:0000256" key="8">
    <source>
        <dbReference type="SAM" id="SignalP"/>
    </source>
</evidence>
<dbReference type="SUPFAM" id="SSF53850">
    <property type="entry name" value="Periplasmic binding protein-like II"/>
    <property type="match status" value="1"/>
</dbReference>